<comment type="similarity">
    <text evidence="11 12">Belongs to the class I-like SAM-binding methyltransferase superfamily. rRNA adenine N(6)-methyltransferase family.</text>
</comment>
<keyword evidence="3 11" id="KW-0489">Methyltransferase</keyword>
<dbReference type="GO" id="GO:0003723">
    <property type="term" value="F:RNA binding"/>
    <property type="evidence" value="ECO:0007669"/>
    <property type="project" value="UniProtKB-UniRule"/>
</dbReference>
<dbReference type="KEGG" id="scac:106085915"/>
<dbReference type="SUPFAM" id="SSF53335">
    <property type="entry name" value="S-adenosyl-L-methionine-dependent methyltransferases"/>
    <property type="match status" value="1"/>
</dbReference>
<dbReference type="STRING" id="35570.A0A1I8QD22"/>
<comment type="caution">
    <text evidence="11">Lacks conserved residue(s) required for the propagation of feature annotation.</text>
</comment>
<evidence type="ECO:0000256" key="10">
    <source>
        <dbReference type="ARBA" id="ARBA00023163"/>
    </source>
</evidence>
<gene>
    <name evidence="14" type="primary">106085915</name>
</gene>
<dbReference type="GO" id="GO:0006391">
    <property type="term" value="P:transcription initiation at mitochondrial promoter"/>
    <property type="evidence" value="ECO:0007669"/>
    <property type="project" value="TreeGrafter"/>
</dbReference>
<evidence type="ECO:0000256" key="7">
    <source>
        <dbReference type="ARBA" id="ARBA00022946"/>
    </source>
</evidence>
<dbReference type="GO" id="GO:0005759">
    <property type="term" value="C:mitochondrial matrix"/>
    <property type="evidence" value="ECO:0007669"/>
    <property type="project" value="TreeGrafter"/>
</dbReference>
<dbReference type="GO" id="GO:0000179">
    <property type="term" value="F:rRNA (adenine-N6,N6-)-dimethyltransferase activity"/>
    <property type="evidence" value="ECO:0007669"/>
    <property type="project" value="UniProtKB-UniRule"/>
</dbReference>
<evidence type="ECO:0000256" key="4">
    <source>
        <dbReference type="ARBA" id="ARBA00022679"/>
    </source>
</evidence>
<evidence type="ECO:0000313" key="14">
    <source>
        <dbReference type="EnsemblMetazoa" id="SCAU016034-PA"/>
    </source>
</evidence>
<dbReference type="Proteomes" id="UP000095300">
    <property type="component" value="Unassembled WGS sequence"/>
</dbReference>
<organism evidence="14 15">
    <name type="scientific">Stomoxys calcitrans</name>
    <name type="common">Stable fly</name>
    <name type="synonym">Conops calcitrans</name>
    <dbReference type="NCBI Taxonomy" id="35570"/>
    <lineage>
        <taxon>Eukaryota</taxon>
        <taxon>Metazoa</taxon>
        <taxon>Ecdysozoa</taxon>
        <taxon>Arthropoda</taxon>
        <taxon>Hexapoda</taxon>
        <taxon>Insecta</taxon>
        <taxon>Pterygota</taxon>
        <taxon>Neoptera</taxon>
        <taxon>Endopterygota</taxon>
        <taxon>Diptera</taxon>
        <taxon>Brachycera</taxon>
        <taxon>Muscomorpha</taxon>
        <taxon>Muscoidea</taxon>
        <taxon>Muscidae</taxon>
        <taxon>Stomoxys</taxon>
    </lineage>
</organism>
<evidence type="ECO:0000256" key="8">
    <source>
        <dbReference type="ARBA" id="ARBA00023015"/>
    </source>
</evidence>
<proteinExistence type="inferred from homology"/>
<dbReference type="OrthoDB" id="9895503at2759"/>
<dbReference type="VEuPathDB" id="VectorBase:SCAU016034"/>
<dbReference type="AlphaFoldDB" id="A0A1I8QD22"/>
<keyword evidence="8" id="KW-0805">Transcription regulation</keyword>
<dbReference type="EnsemblMetazoa" id="SCAU016034-RA">
    <property type="protein sequence ID" value="SCAU016034-PA"/>
    <property type="gene ID" value="SCAU016034"/>
</dbReference>
<feature type="region of interest" description="Disordered" evidence="13">
    <location>
        <begin position="420"/>
        <end position="472"/>
    </location>
</feature>
<dbReference type="PROSITE" id="PS51689">
    <property type="entry name" value="SAM_RNA_A_N6_MT"/>
    <property type="match status" value="1"/>
</dbReference>
<feature type="binding site" evidence="11">
    <location>
        <position position="179"/>
    </location>
    <ligand>
        <name>S-adenosyl-L-methionine</name>
        <dbReference type="ChEBI" id="CHEBI:59789"/>
    </ligand>
</feature>
<feature type="binding site" evidence="11">
    <location>
        <position position="137"/>
    </location>
    <ligand>
        <name>S-adenosyl-L-methionine</name>
        <dbReference type="ChEBI" id="CHEBI:59789"/>
    </ligand>
</feature>
<evidence type="ECO:0000256" key="13">
    <source>
        <dbReference type="SAM" id="MobiDB-lite"/>
    </source>
</evidence>
<sequence>MYSNVLRSKLAKSLWPQLRCYSTKVELKTLAQKKQHYGNLFPTKLLNKKQKTPAIFYLANEKTAQTLDCLLEPYIEKSSCNTILELNPGIGLFTRKLLDREDKLKKILLMESMDYFMDNLQEMHSLYPDRVKVKLADLTNIWKLVYQDKLDNGNRVQELLRDIPRKAHNQDPNLIIFGAIGSYQFLKHLINSIVFQNSFLTMGRPEMYLVLPPPLYLHLSCTNEIGYMVYRSTTILFQILFEYRFIAHLPREDFLPTQAEYNTSKGSKLRRVRSVNPEHLYLVRIIPRRNIFDFITIEDLPALWYFVKQNCVSRRNRIIPNLEKWIPGCGPRLIVNKKPRKIATPLYEDEDASILPQYSAQCMSISNHDYYPNINIYTQFGDLTPSQFLTLFSMFRSWPEYEESSFLASFENNMLKLEASAEDSVEGIAEEDDDQPQENTTPPMPERSLKDTPLDALPQITPRKSSKDKQKT</sequence>
<accession>A0A1I8QD22</accession>
<evidence type="ECO:0000256" key="9">
    <source>
        <dbReference type="ARBA" id="ARBA00023128"/>
    </source>
</evidence>
<feature type="binding site" evidence="11">
    <location>
        <position position="58"/>
    </location>
    <ligand>
        <name>S-adenosyl-L-methionine</name>
        <dbReference type="ChEBI" id="CHEBI:59789"/>
    </ligand>
</feature>
<dbReference type="InterPro" id="IPR001737">
    <property type="entry name" value="KsgA/Erm"/>
</dbReference>
<evidence type="ECO:0000256" key="6">
    <source>
        <dbReference type="ARBA" id="ARBA00022884"/>
    </source>
</evidence>
<dbReference type="PANTHER" id="PTHR11727">
    <property type="entry name" value="DIMETHYLADENOSINE TRANSFERASE"/>
    <property type="match status" value="1"/>
</dbReference>
<evidence type="ECO:0000256" key="3">
    <source>
        <dbReference type="ARBA" id="ARBA00022603"/>
    </source>
</evidence>
<evidence type="ECO:0000256" key="2">
    <source>
        <dbReference type="ARBA" id="ARBA00022552"/>
    </source>
</evidence>
<dbReference type="PIRSF" id="PIRSF027833">
    <property type="entry name" value="MtTFB2"/>
    <property type="match status" value="1"/>
</dbReference>
<evidence type="ECO:0000313" key="15">
    <source>
        <dbReference type="Proteomes" id="UP000095300"/>
    </source>
</evidence>
<feature type="compositionally biased region" description="Acidic residues" evidence="13">
    <location>
        <begin position="420"/>
        <end position="436"/>
    </location>
</feature>
<evidence type="ECO:0000256" key="11">
    <source>
        <dbReference type="PROSITE-ProRule" id="PRU01026"/>
    </source>
</evidence>
<dbReference type="GO" id="GO:0034246">
    <property type="term" value="F:mitochondrial transcription factor activity"/>
    <property type="evidence" value="ECO:0007669"/>
    <property type="project" value="TreeGrafter"/>
</dbReference>
<keyword evidence="6 11" id="KW-0694">RNA-binding</keyword>
<dbReference type="EC" id="2.1.1.-" evidence="12"/>
<evidence type="ECO:0000256" key="5">
    <source>
        <dbReference type="ARBA" id="ARBA00022691"/>
    </source>
</evidence>
<feature type="binding site" evidence="11">
    <location>
        <position position="111"/>
    </location>
    <ligand>
        <name>S-adenosyl-L-methionine</name>
        <dbReference type="ChEBI" id="CHEBI:59789"/>
    </ligand>
</feature>
<protein>
    <recommendedName>
        <fullName evidence="12">rRNA adenine N(6)-methyltransferase</fullName>
        <ecNumber evidence="12">2.1.1.-</ecNumber>
    </recommendedName>
</protein>
<dbReference type="InterPro" id="IPR029063">
    <property type="entry name" value="SAM-dependent_MTases_sf"/>
</dbReference>
<evidence type="ECO:0000256" key="1">
    <source>
        <dbReference type="ARBA" id="ARBA00004173"/>
    </source>
</evidence>
<keyword evidence="10" id="KW-0804">Transcription</keyword>
<dbReference type="Pfam" id="PF00398">
    <property type="entry name" value="RrnaAD"/>
    <property type="match status" value="1"/>
</dbReference>
<keyword evidence="15" id="KW-1185">Reference proteome</keyword>
<dbReference type="PANTHER" id="PTHR11727:SF13">
    <property type="entry name" value="DIMETHYLADENOSINE TRANSFERASE 2, MITOCHONDRIAL"/>
    <property type="match status" value="1"/>
</dbReference>
<keyword evidence="5 11" id="KW-0949">S-adenosyl-L-methionine</keyword>
<reference evidence="14" key="1">
    <citation type="submission" date="2020-05" db="UniProtKB">
        <authorList>
            <consortium name="EnsemblMetazoa"/>
        </authorList>
    </citation>
    <scope>IDENTIFICATION</scope>
    <source>
        <strain evidence="14">USDA</strain>
    </source>
</reference>
<comment type="subcellular location">
    <subcellularLocation>
        <location evidence="1">Mitochondrion</location>
    </subcellularLocation>
</comment>
<keyword evidence="4 11" id="KW-0808">Transferase</keyword>
<evidence type="ECO:0000256" key="12">
    <source>
        <dbReference type="RuleBase" id="RU362106"/>
    </source>
</evidence>
<keyword evidence="9" id="KW-0496">Mitochondrion</keyword>
<dbReference type="Gene3D" id="3.40.50.150">
    <property type="entry name" value="Vaccinia Virus protein VP39"/>
    <property type="match status" value="1"/>
</dbReference>
<name>A0A1I8QD22_STOCA</name>
<keyword evidence="7" id="KW-0809">Transit peptide</keyword>
<keyword evidence="2 12" id="KW-0698">rRNA processing</keyword>